<protein>
    <submittedName>
        <fullName evidence="1">Uncharacterized protein</fullName>
    </submittedName>
</protein>
<name>A0AAI9FXT4_STEMA</name>
<dbReference type="AlphaFoldDB" id="A0AAI9FXT4"/>
<sequence length="491" mass="55525">MAEFIETATVDELVEHFKHHNVNDRDAVVADVGSGLTFEGGALQYAIFSDKVDSAKLQAIIDSGAELDSFEFQLFKELEEYDEYPDAITFHAFEDASAEKQEVLRNAVEAHAHWINRKYSDAEIYDLLTTGNVERYFSELKHDPNDEITWEYPEKNIRYTGPICGLAAFEDKVSGWTFEKLLQAGGDPNAQCRVESLDDTDNYDELSVIELCHSVDKINRALDRGGIPTEHLLEDVLYGIKEDAANAAKVFSIHGFDSLVEMSPEQRNEARQRHDISSENVKQLAALELRLVTEHPDIFKAHHMHAMTNPQAVTEMLLMGHDHRALNDEGHNLMLGSLLNGKFETFEALRSFGAVAESEGQRPMDEVVKHFEEVQKHHVSGSGNFDAWRPCNRALDYLIDYSENPTADLASYMKIKTPNADLIVALIDRGAVMSDEAQRQYMSRGKGAVMYDELYKPEQEAVQDALNRQQRNVLLAEVGEEAPVQKMRRKM</sequence>
<dbReference type="Proteomes" id="UP001214521">
    <property type="component" value="Unassembled WGS sequence"/>
</dbReference>
<evidence type="ECO:0000313" key="1">
    <source>
        <dbReference type="EMBL" id="EKT4439518.1"/>
    </source>
</evidence>
<gene>
    <name evidence="1" type="ORF">QEK83_000111</name>
</gene>
<organism evidence="1 2">
    <name type="scientific">Stenotrophomonas maltophilia</name>
    <name type="common">Pseudomonas maltophilia</name>
    <name type="synonym">Xanthomonas maltophilia</name>
    <dbReference type="NCBI Taxonomy" id="40324"/>
    <lineage>
        <taxon>Bacteria</taxon>
        <taxon>Pseudomonadati</taxon>
        <taxon>Pseudomonadota</taxon>
        <taxon>Gammaproteobacteria</taxon>
        <taxon>Lysobacterales</taxon>
        <taxon>Lysobacteraceae</taxon>
        <taxon>Stenotrophomonas</taxon>
        <taxon>Stenotrophomonas maltophilia group</taxon>
    </lineage>
</organism>
<evidence type="ECO:0000313" key="2">
    <source>
        <dbReference type="Proteomes" id="UP001214521"/>
    </source>
</evidence>
<accession>A0AAI9FXT4</accession>
<reference evidence="1" key="1">
    <citation type="submission" date="2022-07" db="EMBL/GenBank/DDBJ databases">
        <authorList>
            <consortium name="Clinical and Environmental Microbiology Branch: Whole genome sequencing antimicrobial resistance pathogens in the healthcare setting"/>
        </authorList>
    </citation>
    <scope>NUCLEOTIDE SEQUENCE</scope>
    <source>
        <strain evidence="1">Stenotrophomonas_maltophilia_2021CK-00905</strain>
    </source>
</reference>
<comment type="caution">
    <text evidence="1">The sequence shown here is derived from an EMBL/GenBank/DDBJ whole genome shotgun (WGS) entry which is preliminary data.</text>
</comment>
<proteinExistence type="predicted"/>
<dbReference type="EMBL" id="ABLOMU010000001">
    <property type="protein sequence ID" value="EKT4439518.1"/>
    <property type="molecule type" value="Genomic_DNA"/>
</dbReference>